<feature type="modified residue" description="4-aspartylphosphate" evidence="1">
    <location>
        <position position="107"/>
    </location>
</feature>
<keyword evidence="1" id="KW-0597">Phosphoprotein</keyword>
<dbReference type="InterPro" id="IPR007492">
    <property type="entry name" value="LytTR_DNA-bd_dom"/>
</dbReference>
<dbReference type="SMART" id="SM00850">
    <property type="entry name" value="LytTR"/>
    <property type="match status" value="1"/>
</dbReference>
<dbReference type="InterPro" id="IPR001789">
    <property type="entry name" value="Sig_transdc_resp-reg_receiver"/>
</dbReference>
<dbReference type="PANTHER" id="PTHR37299">
    <property type="entry name" value="TRANSCRIPTIONAL REGULATOR-RELATED"/>
    <property type="match status" value="1"/>
</dbReference>
<evidence type="ECO:0000259" key="2">
    <source>
        <dbReference type="PROSITE" id="PS50110"/>
    </source>
</evidence>
<evidence type="ECO:0000313" key="4">
    <source>
        <dbReference type="Proteomes" id="UP000234935"/>
    </source>
</evidence>
<protein>
    <submittedName>
        <fullName evidence="3">LytTR family two component transcriptional regulator</fullName>
    </submittedName>
</protein>
<evidence type="ECO:0000313" key="3">
    <source>
        <dbReference type="EMBL" id="PLS28030.1"/>
    </source>
</evidence>
<dbReference type="GO" id="GO:0000156">
    <property type="term" value="F:phosphorelay response regulator activity"/>
    <property type="evidence" value="ECO:0007669"/>
    <property type="project" value="InterPro"/>
</dbReference>
<dbReference type="SUPFAM" id="SSF52172">
    <property type="entry name" value="CheY-like"/>
    <property type="match status" value="1"/>
</dbReference>
<reference evidence="3 4" key="1">
    <citation type="submission" date="2017-07" db="EMBL/GenBank/DDBJ databases">
        <title>Bifidobacterium novel species.</title>
        <authorList>
            <person name="Lugli G.A."/>
            <person name="Milani C."/>
            <person name="Duranti S."/>
            <person name="Mangifesta M."/>
        </authorList>
    </citation>
    <scope>NUCLEOTIDE SEQUENCE [LARGE SCALE GENOMIC DNA]</scope>
    <source>
        <strain evidence="4">Goo31D</strain>
    </source>
</reference>
<gene>
    <name evidence="3" type="ORF">CGZ88_0192</name>
</gene>
<dbReference type="Gene3D" id="2.40.50.1020">
    <property type="entry name" value="LytTr DNA-binding domain"/>
    <property type="match status" value="1"/>
</dbReference>
<feature type="domain" description="Response regulatory" evidence="2">
    <location>
        <begin position="57"/>
        <end position="171"/>
    </location>
</feature>
<dbReference type="Pfam" id="PF04397">
    <property type="entry name" value="LytTR"/>
    <property type="match status" value="1"/>
</dbReference>
<proteinExistence type="predicted"/>
<dbReference type="PROSITE" id="PS50110">
    <property type="entry name" value="RESPONSE_REGULATORY"/>
    <property type="match status" value="1"/>
</dbReference>
<sequence length="286" mass="32692">MWNHDDTCAGDVISDTASGTYDVEAYQAYPALYNDFRLSVLVEKAGGHEQEREIMYRIAIVDNDAEQCAGLHDMLRELIPAELDCRIDMYASLGELDGQQVDIVFADICLGDGENGIEEVMQMFADRPCVQVIYVTGHVEYCSVVYDTRHIGFLLKPVRRQELSDTFRRALNRLRDLREQPCAVRFNNTSYVVRPAQVMYVESKLRVAVFHGENNGTVRTYMKLSDVAERLPSRFHRCHSSYLVNFDFVNAITKSDFVLTDGTHVPISHLRPHRYHAPLSAVRHNQ</sequence>
<dbReference type="GO" id="GO:0003677">
    <property type="term" value="F:DNA binding"/>
    <property type="evidence" value="ECO:0007669"/>
    <property type="project" value="InterPro"/>
</dbReference>
<dbReference type="EMBL" id="NMYC01000001">
    <property type="protein sequence ID" value="PLS28030.1"/>
    <property type="molecule type" value="Genomic_DNA"/>
</dbReference>
<organism evidence="3 4">
    <name type="scientific">Bifidobacterium anseris</name>
    <dbReference type="NCBI Taxonomy" id="2020963"/>
    <lineage>
        <taxon>Bacteria</taxon>
        <taxon>Bacillati</taxon>
        <taxon>Actinomycetota</taxon>
        <taxon>Actinomycetes</taxon>
        <taxon>Bifidobacteriales</taxon>
        <taxon>Bifidobacteriaceae</taxon>
        <taxon>Bifidobacterium</taxon>
    </lineage>
</organism>
<dbReference type="PANTHER" id="PTHR37299:SF1">
    <property type="entry name" value="STAGE 0 SPORULATION PROTEIN A HOMOLOG"/>
    <property type="match status" value="1"/>
</dbReference>
<dbReference type="InterPro" id="IPR011006">
    <property type="entry name" value="CheY-like_superfamily"/>
</dbReference>
<accession>A0A2N5J1E3</accession>
<dbReference type="SMART" id="SM00448">
    <property type="entry name" value="REC"/>
    <property type="match status" value="1"/>
</dbReference>
<dbReference type="AlphaFoldDB" id="A0A2N5J1E3"/>
<dbReference type="Pfam" id="PF00072">
    <property type="entry name" value="Response_reg"/>
    <property type="match status" value="1"/>
</dbReference>
<evidence type="ECO:0000256" key="1">
    <source>
        <dbReference type="PROSITE-ProRule" id="PRU00169"/>
    </source>
</evidence>
<dbReference type="InterPro" id="IPR046947">
    <property type="entry name" value="LytR-like"/>
</dbReference>
<name>A0A2N5J1E3_9BIFI</name>
<keyword evidence="4" id="KW-1185">Reference proteome</keyword>
<dbReference type="Proteomes" id="UP000234935">
    <property type="component" value="Unassembled WGS sequence"/>
</dbReference>
<comment type="caution">
    <text evidence="3">The sequence shown here is derived from an EMBL/GenBank/DDBJ whole genome shotgun (WGS) entry which is preliminary data.</text>
</comment>
<dbReference type="Gene3D" id="3.40.50.2300">
    <property type="match status" value="1"/>
</dbReference>